<evidence type="ECO:0000259" key="2">
    <source>
        <dbReference type="Pfam" id="PF00485"/>
    </source>
</evidence>
<feature type="region of interest" description="Disordered" evidence="1">
    <location>
        <begin position="56"/>
        <end position="96"/>
    </location>
</feature>
<accession>X7ZX83</accession>
<dbReference type="EC" id="2.7.1.19" evidence="3"/>
<organism evidence="3">
    <name type="scientific">Mycobacterium xenopi 4042</name>
    <dbReference type="NCBI Taxonomy" id="1299334"/>
    <lineage>
        <taxon>Bacteria</taxon>
        <taxon>Bacillati</taxon>
        <taxon>Actinomycetota</taxon>
        <taxon>Actinomycetes</taxon>
        <taxon>Mycobacteriales</taxon>
        <taxon>Mycobacteriaceae</taxon>
        <taxon>Mycobacterium</taxon>
    </lineage>
</organism>
<dbReference type="InterPro" id="IPR027417">
    <property type="entry name" value="P-loop_NTPase"/>
</dbReference>
<evidence type="ECO:0000313" key="3">
    <source>
        <dbReference type="EMBL" id="EUA23859.1"/>
    </source>
</evidence>
<sequence>MRTFEQIFRREGINVVYVEGDSFHRYDRAEMKTAIADAHARGDHTFSHFGLRLTSSRNSKSSSGRTVKAGQVRSASTCTTRRRPNHIASSPAHSHHGRIWRRIPTCCSTKAYTAPSLPRQSMLRATRTCVSVSSR</sequence>
<comment type="caution">
    <text evidence="3">The sequence shown here is derived from an EMBL/GenBank/DDBJ whole genome shotgun (WGS) entry which is preliminary data.</text>
</comment>
<dbReference type="Pfam" id="PF00485">
    <property type="entry name" value="PRK"/>
    <property type="match status" value="1"/>
</dbReference>
<gene>
    <name evidence="3" type="primary">prkA</name>
    <name evidence="3" type="ORF">I553_5609</name>
</gene>
<proteinExistence type="predicted"/>
<feature type="domain" description="Phosphoribulokinase/uridine kinase" evidence="2">
    <location>
        <begin position="1"/>
        <end position="51"/>
    </location>
</feature>
<dbReference type="InterPro" id="IPR006083">
    <property type="entry name" value="PRK/URK"/>
</dbReference>
<dbReference type="GO" id="GO:0008974">
    <property type="term" value="F:phosphoribulokinase activity"/>
    <property type="evidence" value="ECO:0007669"/>
    <property type="project" value="UniProtKB-EC"/>
</dbReference>
<keyword evidence="3" id="KW-0418">Kinase</keyword>
<keyword evidence="3" id="KW-0808">Transferase</keyword>
<dbReference type="GO" id="GO:0005524">
    <property type="term" value="F:ATP binding"/>
    <property type="evidence" value="ECO:0007669"/>
    <property type="project" value="InterPro"/>
</dbReference>
<name>X7ZX83_MYCXE</name>
<reference evidence="3" key="1">
    <citation type="submission" date="2014-01" db="EMBL/GenBank/DDBJ databases">
        <authorList>
            <person name="Brown-Elliot B."/>
            <person name="Wallace R."/>
            <person name="Lenaerts A."/>
            <person name="Ordway D."/>
            <person name="DeGroote M.A."/>
            <person name="Parker T."/>
            <person name="Sizemore C."/>
            <person name="Tallon L.J."/>
            <person name="Sadzewicz L.K."/>
            <person name="Sengamalay N."/>
            <person name="Fraser C.M."/>
            <person name="Hine E."/>
            <person name="Shefchek K.A."/>
            <person name="Das S.P."/>
            <person name="Tettelin H."/>
        </authorList>
    </citation>
    <scope>NUCLEOTIDE SEQUENCE [LARGE SCALE GENOMIC DNA]</scope>
    <source>
        <strain evidence="3">4042</strain>
    </source>
</reference>
<dbReference type="EMBL" id="JAOB01000069">
    <property type="protein sequence ID" value="EUA23859.1"/>
    <property type="molecule type" value="Genomic_DNA"/>
</dbReference>
<dbReference type="PATRIC" id="fig|1299334.3.peg.7555"/>
<evidence type="ECO:0000256" key="1">
    <source>
        <dbReference type="SAM" id="MobiDB-lite"/>
    </source>
</evidence>
<dbReference type="Gene3D" id="3.40.50.300">
    <property type="entry name" value="P-loop containing nucleotide triphosphate hydrolases"/>
    <property type="match status" value="1"/>
</dbReference>
<dbReference type="AlphaFoldDB" id="X7ZX83"/>
<protein>
    <submittedName>
        <fullName evidence="3">Phosphoribulokinase 1</fullName>
        <ecNumber evidence="3">2.7.1.19</ecNumber>
    </submittedName>
</protein>